<dbReference type="PANTHER" id="PTHR21600:SF83">
    <property type="entry name" value="PSEUDOURIDYLATE SYNTHASE RPUSD4, MITOCHONDRIAL"/>
    <property type="match status" value="1"/>
</dbReference>
<dbReference type="Gene3D" id="3.30.2350.10">
    <property type="entry name" value="Pseudouridine synthase"/>
    <property type="match status" value="1"/>
</dbReference>
<dbReference type="SUPFAM" id="SSF55120">
    <property type="entry name" value="Pseudouridine synthase"/>
    <property type="match status" value="1"/>
</dbReference>
<comment type="catalytic activity">
    <reaction evidence="5">
        <text>a uridine in tRNA = a pseudouridine in tRNA</text>
        <dbReference type="Rhea" id="RHEA:54572"/>
        <dbReference type="Rhea" id="RHEA-COMP:13339"/>
        <dbReference type="Rhea" id="RHEA-COMP:13934"/>
        <dbReference type="ChEBI" id="CHEBI:65314"/>
        <dbReference type="ChEBI" id="CHEBI:65315"/>
    </reaction>
</comment>
<reference evidence="9" key="1">
    <citation type="submission" date="2021-01" db="EMBL/GenBank/DDBJ databases">
        <authorList>
            <person name="Corre E."/>
            <person name="Pelletier E."/>
            <person name="Niang G."/>
            <person name="Scheremetjew M."/>
            <person name="Finn R."/>
            <person name="Kale V."/>
            <person name="Holt S."/>
            <person name="Cochrane G."/>
            <person name="Meng A."/>
            <person name="Brown T."/>
            <person name="Cohen L."/>
        </authorList>
    </citation>
    <scope>NUCLEOTIDE SEQUENCE</scope>
    <source>
        <strain evidence="9">CCCM811</strain>
    </source>
</reference>
<dbReference type="InterPro" id="IPR020103">
    <property type="entry name" value="PsdUridine_synth_cat_dom_sf"/>
</dbReference>
<evidence type="ECO:0000256" key="2">
    <source>
        <dbReference type="ARBA" id="ARBA00001896"/>
    </source>
</evidence>
<protein>
    <recommendedName>
        <fullName evidence="6">Pseudouridylate synthase RPUSD4, mitochondrial</fullName>
    </recommendedName>
    <alternativeName>
        <fullName evidence="7">RNA pseudouridylate synthase domain-containing protein 4</fullName>
    </alternativeName>
</protein>
<dbReference type="GO" id="GO:0009982">
    <property type="term" value="F:pseudouridine synthase activity"/>
    <property type="evidence" value="ECO:0007669"/>
    <property type="project" value="InterPro"/>
</dbReference>
<dbReference type="AlphaFoldDB" id="A0A7S3YGV0"/>
<accession>A0A7S3YGV0</accession>
<feature type="domain" description="Pseudouridine synthase RsuA/RluA-like" evidence="8">
    <location>
        <begin position="15"/>
        <end position="170"/>
    </location>
</feature>
<dbReference type="InterPro" id="IPR006145">
    <property type="entry name" value="PsdUridine_synth_RsuA/RluA"/>
</dbReference>
<dbReference type="InterPro" id="IPR050188">
    <property type="entry name" value="RluA_PseudoU_synthase"/>
</dbReference>
<evidence type="ECO:0000256" key="1">
    <source>
        <dbReference type="ARBA" id="ARBA00001166"/>
    </source>
</evidence>
<evidence type="ECO:0000313" key="9">
    <source>
        <dbReference type="EMBL" id="CAE0651261.1"/>
    </source>
</evidence>
<dbReference type="CDD" id="cd02869">
    <property type="entry name" value="PseudoU_synth_RluA_like"/>
    <property type="match status" value="1"/>
</dbReference>
<comment type="catalytic activity">
    <reaction evidence="2">
        <text>uridine in 5S rRNA = pseudouridine in 5S rRNA</text>
        <dbReference type="Rhea" id="RHEA:47036"/>
        <dbReference type="Rhea" id="RHEA-COMP:11730"/>
        <dbReference type="Rhea" id="RHEA-COMP:11731"/>
        <dbReference type="ChEBI" id="CHEBI:65314"/>
        <dbReference type="ChEBI" id="CHEBI:65315"/>
    </reaction>
</comment>
<dbReference type="Pfam" id="PF00849">
    <property type="entry name" value="PseudoU_synth_2"/>
    <property type="match status" value="1"/>
</dbReference>
<gene>
    <name evidence="9" type="ORF">LGLO00237_LOCUS4812</name>
</gene>
<dbReference type="GO" id="GO:0003723">
    <property type="term" value="F:RNA binding"/>
    <property type="evidence" value="ECO:0007669"/>
    <property type="project" value="InterPro"/>
</dbReference>
<evidence type="ECO:0000256" key="5">
    <source>
        <dbReference type="ARBA" id="ARBA00036943"/>
    </source>
</evidence>
<evidence type="ECO:0000256" key="4">
    <source>
        <dbReference type="ARBA" id="ARBA00023235"/>
    </source>
</evidence>
<sequence>MSALRGCTVLHLDNHVLAIAKPAGMPSCPDDTRDPDALTCCKDFLKERFDKPGRVFLGLVHRLDRPASGVMVFARTSKAASRLSESVRERNTKKVYAALVRGCLSEGGNLEDYIRKEQNRVYVTSTRSQGTKLAQLDYKPMFYCERNQLTLLQVHLHTGRKHQIRAQLAQFGHPIVGDTKYGGRHNLWAGASPDDRGIVSQIALHAHRLEIPHPIRDKDPLDLHSEVPRSWHALFPYPEALASINGTKA</sequence>
<organism evidence="9">
    <name type="scientific">Lotharella globosa</name>
    <dbReference type="NCBI Taxonomy" id="91324"/>
    <lineage>
        <taxon>Eukaryota</taxon>
        <taxon>Sar</taxon>
        <taxon>Rhizaria</taxon>
        <taxon>Cercozoa</taxon>
        <taxon>Chlorarachniophyceae</taxon>
        <taxon>Lotharella</taxon>
    </lineage>
</organism>
<name>A0A7S3YGV0_9EUKA</name>
<proteinExistence type="inferred from homology"/>
<evidence type="ECO:0000256" key="6">
    <source>
        <dbReference type="ARBA" id="ARBA00039953"/>
    </source>
</evidence>
<evidence type="ECO:0000259" key="8">
    <source>
        <dbReference type="Pfam" id="PF00849"/>
    </source>
</evidence>
<dbReference type="PANTHER" id="PTHR21600">
    <property type="entry name" value="MITOCHONDRIAL RNA PSEUDOURIDINE SYNTHASE"/>
    <property type="match status" value="1"/>
</dbReference>
<comment type="similarity">
    <text evidence="3">Belongs to the pseudouridine synthase RluA family.</text>
</comment>
<evidence type="ECO:0000256" key="7">
    <source>
        <dbReference type="ARBA" id="ARBA00041563"/>
    </source>
</evidence>
<evidence type="ECO:0000256" key="3">
    <source>
        <dbReference type="ARBA" id="ARBA00010876"/>
    </source>
</evidence>
<comment type="catalytic activity">
    <reaction evidence="1">
        <text>a uridine in mRNA = a pseudouridine in mRNA</text>
        <dbReference type="Rhea" id="RHEA:56644"/>
        <dbReference type="Rhea" id="RHEA-COMP:14658"/>
        <dbReference type="Rhea" id="RHEA-COMP:14659"/>
        <dbReference type="ChEBI" id="CHEBI:65314"/>
        <dbReference type="ChEBI" id="CHEBI:65315"/>
    </reaction>
</comment>
<dbReference type="GO" id="GO:0001522">
    <property type="term" value="P:pseudouridine synthesis"/>
    <property type="evidence" value="ECO:0007669"/>
    <property type="project" value="InterPro"/>
</dbReference>
<dbReference type="EMBL" id="HBIV01006576">
    <property type="protein sequence ID" value="CAE0651261.1"/>
    <property type="molecule type" value="Transcribed_RNA"/>
</dbReference>
<keyword evidence="4" id="KW-0413">Isomerase</keyword>